<sequence>MASLTPGILIKLLKHMNSDVKVCGEHRSILLQVISIVPAITGLELWPDHGFFVKVSDSSHSTYVSLSKDDTDLILTNKLQLGQFIYVDKVESGTLVPVLVGVRPLPGRNPCIGNPKDLMQMMVPSDVPKKPSSQLVNNIKQNELSEKKEENQRQRVVIKEEKAVVASRYMQGVLGSNTKSFSGEDQASGGRVNGNGNGVELSKKISFKGKSESKGQVNELQAQAASPSSNHKHEVKGKQENSVGSIKEAQASAKNFSPKPIHNGKKGSHAKSLSSLRSNVKKRVVDTNPLDFLPANLIKPAKGLIRRKNLSFLIAAEAQKEAAAAAALVKGLGIFADLCKSSTGENHDITLNKFFALYQIIKQENPSSQIEKNSPPATSTTLTATNLSEEFLENEKLEWARTNGFKEIQDVRLALIKESQSWFLKFLETVIDSRFPLHSRSKRAAKESEEKIAINLSQLKQANDLLDELQEAHSGEDQLFATVDRLKQKVYSCLLGLVESAASALESRTSTYS</sequence>
<keyword evidence="1" id="KW-0175">Coiled coil</keyword>
<evidence type="ECO:0000256" key="1">
    <source>
        <dbReference type="SAM" id="Coils"/>
    </source>
</evidence>
<dbReference type="Proteomes" id="UP000236161">
    <property type="component" value="Unassembled WGS sequence"/>
</dbReference>
<accession>A0A2I0B8D4</accession>
<evidence type="ECO:0000313" key="5">
    <source>
        <dbReference type="EMBL" id="PKA64011.1"/>
    </source>
</evidence>
<reference evidence="5 6" key="1">
    <citation type="journal article" date="2017" name="Nature">
        <title>The Apostasia genome and the evolution of orchids.</title>
        <authorList>
            <person name="Zhang G.Q."/>
            <person name="Liu K.W."/>
            <person name="Li Z."/>
            <person name="Lohaus R."/>
            <person name="Hsiao Y.Y."/>
            <person name="Niu S.C."/>
            <person name="Wang J.Y."/>
            <person name="Lin Y.C."/>
            <person name="Xu Q."/>
            <person name="Chen L.J."/>
            <person name="Yoshida K."/>
            <person name="Fujiwara S."/>
            <person name="Wang Z.W."/>
            <person name="Zhang Y.Q."/>
            <person name="Mitsuda N."/>
            <person name="Wang M."/>
            <person name="Liu G.H."/>
            <person name="Pecoraro L."/>
            <person name="Huang H.X."/>
            <person name="Xiao X.J."/>
            <person name="Lin M."/>
            <person name="Wu X.Y."/>
            <person name="Wu W.L."/>
            <person name="Chen Y.Y."/>
            <person name="Chang S.B."/>
            <person name="Sakamoto S."/>
            <person name="Ohme-Takagi M."/>
            <person name="Yagi M."/>
            <person name="Zeng S.J."/>
            <person name="Shen C.Y."/>
            <person name="Yeh C.M."/>
            <person name="Luo Y.B."/>
            <person name="Tsai W.C."/>
            <person name="Van de Peer Y."/>
            <person name="Liu Z.J."/>
        </authorList>
    </citation>
    <scope>NUCLEOTIDE SEQUENCE [LARGE SCALE GENOMIC DNA]</scope>
    <source>
        <strain evidence="6">cv. Shenzhen</strain>
        <tissue evidence="5">Stem</tissue>
    </source>
</reference>
<keyword evidence="6" id="KW-1185">Reference proteome</keyword>
<dbReference type="EMBL" id="KZ451906">
    <property type="protein sequence ID" value="PKA64011.1"/>
    <property type="molecule type" value="Genomic_DNA"/>
</dbReference>
<evidence type="ECO:0000259" key="4">
    <source>
        <dbReference type="Pfam" id="PF21647"/>
    </source>
</evidence>
<evidence type="ECO:0000256" key="2">
    <source>
        <dbReference type="SAM" id="MobiDB-lite"/>
    </source>
</evidence>
<evidence type="ECO:0008006" key="7">
    <source>
        <dbReference type="Google" id="ProtNLM"/>
    </source>
</evidence>
<gene>
    <name evidence="5" type="ORF">AXF42_Ash005023</name>
</gene>
<evidence type="ECO:0000259" key="3">
    <source>
        <dbReference type="Pfam" id="PF06075"/>
    </source>
</evidence>
<dbReference type="Pfam" id="PF06075">
    <property type="entry name" value="DUF936"/>
    <property type="match status" value="1"/>
</dbReference>
<feature type="domain" description="DUF6857" evidence="4">
    <location>
        <begin position="376"/>
        <end position="505"/>
    </location>
</feature>
<dbReference type="PANTHER" id="PTHR31928">
    <property type="entry name" value="EXPRESSED PROTEIN"/>
    <property type="match status" value="1"/>
</dbReference>
<protein>
    <recommendedName>
        <fullName evidence="7">DUF936 domain-containing protein</fullName>
    </recommendedName>
</protein>
<dbReference type="InterPro" id="IPR010341">
    <property type="entry name" value="DUF936_pln"/>
</dbReference>
<dbReference type="PANTHER" id="PTHR31928:SF2">
    <property type="entry name" value="EXPRESSED PROTEIN"/>
    <property type="match status" value="1"/>
</dbReference>
<feature type="compositionally biased region" description="Polar residues" evidence="2">
    <location>
        <begin position="175"/>
        <end position="185"/>
    </location>
</feature>
<feature type="domain" description="DUF936" evidence="3">
    <location>
        <begin position="4"/>
        <end position="119"/>
    </location>
</feature>
<dbReference type="Pfam" id="PF21647">
    <property type="entry name" value="DUF6857"/>
    <property type="match status" value="2"/>
</dbReference>
<organism evidence="5 6">
    <name type="scientific">Apostasia shenzhenica</name>
    <dbReference type="NCBI Taxonomy" id="1088818"/>
    <lineage>
        <taxon>Eukaryota</taxon>
        <taxon>Viridiplantae</taxon>
        <taxon>Streptophyta</taxon>
        <taxon>Embryophyta</taxon>
        <taxon>Tracheophyta</taxon>
        <taxon>Spermatophyta</taxon>
        <taxon>Magnoliopsida</taxon>
        <taxon>Liliopsida</taxon>
        <taxon>Asparagales</taxon>
        <taxon>Orchidaceae</taxon>
        <taxon>Apostasioideae</taxon>
        <taxon>Apostasia</taxon>
    </lineage>
</organism>
<name>A0A2I0B8D4_9ASPA</name>
<feature type="domain" description="DUF6857" evidence="4">
    <location>
        <begin position="281"/>
        <end position="367"/>
    </location>
</feature>
<feature type="compositionally biased region" description="Polar residues" evidence="2">
    <location>
        <begin position="214"/>
        <end position="229"/>
    </location>
</feature>
<dbReference type="InterPro" id="IPR048297">
    <property type="entry name" value="DUF936_dom_pln"/>
</dbReference>
<dbReference type="OrthoDB" id="773154at2759"/>
<evidence type="ECO:0000313" key="6">
    <source>
        <dbReference type="Proteomes" id="UP000236161"/>
    </source>
</evidence>
<dbReference type="AlphaFoldDB" id="A0A2I0B8D4"/>
<proteinExistence type="predicted"/>
<dbReference type="STRING" id="1088818.A0A2I0B8D4"/>
<feature type="region of interest" description="Disordered" evidence="2">
    <location>
        <begin position="175"/>
        <end position="278"/>
    </location>
</feature>
<feature type="coiled-coil region" evidence="1">
    <location>
        <begin position="452"/>
        <end position="479"/>
    </location>
</feature>
<dbReference type="InterPro" id="IPR049172">
    <property type="entry name" value="DUF6857_pln"/>
</dbReference>